<dbReference type="EMBL" id="SBLB01000002">
    <property type="protein sequence ID" value="RYC70024.1"/>
    <property type="molecule type" value="Genomic_DNA"/>
</dbReference>
<keyword evidence="1" id="KW-0680">Restriction system</keyword>
<dbReference type="GO" id="GO:0009307">
    <property type="term" value="P:DNA restriction-modification system"/>
    <property type="evidence" value="ECO:0007669"/>
    <property type="project" value="UniProtKB-KW"/>
</dbReference>
<gene>
    <name evidence="3" type="ORF">EQG79_09135</name>
</gene>
<dbReference type="SUPFAM" id="SSF116734">
    <property type="entry name" value="DNA methylase specificity domain"/>
    <property type="match status" value="1"/>
</dbReference>
<organism evidence="3 4">
    <name type="scientific">Spirosoma sordidisoli</name>
    <dbReference type="NCBI Taxonomy" id="2502893"/>
    <lineage>
        <taxon>Bacteria</taxon>
        <taxon>Pseudomonadati</taxon>
        <taxon>Bacteroidota</taxon>
        <taxon>Cytophagia</taxon>
        <taxon>Cytophagales</taxon>
        <taxon>Cytophagaceae</taxon>
        <taxon>Spirosoma</taxon>
    </lineage>
</organism>
<dbReference type="RefSeq" id="WP_129601252.1">
    <property type="nucleotide sequence ID" value="NZ_SBLB01000002.1"/>
</dbReference>
<keyword evidence="2" id="KW-0238">DNA-binding</keyword>
<sequence>MEELKISELMLLQRYLVDLNQYTNSELVIFIPYSEPVEQRAGAQILSDMDAELETLERKPDKYQPVTQGMRQQLLTSKIQFA</sequence>
<dbReference type="Proteomes" id="UP000290407">
    <property type="component" value="Unassembled WGS sequence"/>
</dbReference>
<dbReference type="GO" id="GO:0003677">
    <property type="term" value="F:DNA binding"/>
    <property type="evidence" value="ECO:0007669"/>
    <property type="project" value="UniProtKB-KW"/>
</dbReference>
<evidence type="ECO:0000313" key="3">
    <source>
        <dbReference type="EMBL" id="RYC70024.1"/>
    </source>
</evidence>
<keyword evidence="4" id="KW-1185">Reference proteome</keyword>
<proteinExistence type="predicted"/>
<comment type="caution">
    <text evidence="3">The sequence shown here is derived from an EMBL/GenBank/DDBJ whole genome shotgun (WGS) entry which is preliminary data.</text>
</comment>
<protein>
    <submittedName>
        <fullName evidence="3">Uncharacterized protein</fullName>
    </submittedName>
</protein>
<dbReference type="Gene3D" id="3.90.220.20">
    <property type="entry name" value="DNA methylase specificity domains"/>
    <property type="match status" value="1"/>
</dbReference>
<evidence type="ECO:0000256" key="1">
    <source>
        <dbReference type="ARBA" id="ARBA00022747"/>
    </source>
</evidence>
<reference evidence="3 4" key="1">
    <citation type="submission" date="2019-01" db="EMBL/GenBank/DDBJ databases">
        <title>Spirosoma flava sp. nov., a propanil-degrading bacterium isolated from herbicide-contaminated soil.</title>
        <authorList>
            <person name="Zhang L."/>
            <person name="Jiang J.-D."/>
        </authorList>
    </citation>
    <scope>NUCLEOTIDE SEQUENCE [LARGE SCALE GENOMIC DNA]</scope>
    <source>
        <strain evidence="3 4">TY50</strain>
    </source>
</reference>
<name>A0A4Q2UL37_9BACT</name>
<evidence type="ECO:0000313" key="4">
    <source>
        <dbReference type="Proteomes" id="UP000290407"/>
    </source>
</evidence>
<dbReference type="Gene3D" id="1.10.287.1120">
    <property type="entry name" value="Bipartite methylase S protein"/>
    <property type="match status" value="1"/>
</dbReference>
<dbReference type="AlphaFoldDB" id="A0A4Q2UL37"/>
<accession>A0A4Q2UL37</accession>
<dbReference type="InterPro" id="IPR044946">
    <property type="entry name" value="Restrct_endonuc_typeI_TRD_sf"/>
</dbReference>
<evidence type="ECO:0000256" key="2">
    <source>
        <dbReference type="ARBA" id="ARBA00023125"/>
    </source>
</evidence>